<dbReference type="Pfam" id="PF09360">
    <property type="entry name" value="zf-CDGSH"/>
    <property type="match status" value="1"/>
</dbReference>
<gene>
    <name evidence="7" type="ORF">FGO68_gene7978</name>
</gene>
<evidence type="ECO:0000256" key="5">
    <source>
        <dbReference type="ARBA" id="ARBA00034078"/>
    </source>
</evidence>
<organism evidence="7 8">
    <name type="scientific">Halteria grandinella</name>
    <dbReference type="NCBI Taxonomy" id="5974"/>
    <lineage>
        <taxon>Eukaryota</taxon>
        <taxon>Sar</taxon>
        <taxon>Alveolata</taxon>
        <taxon>Ciliophora</taxon>
        <taxon>Intramacronucleata</taxon>
        <taxon>Spirotrichea</taxon>
        <taxon>Stichotrichia</taxon>
        <taxon>Sporadotrichida</taxon>
        <taxon>Halteriidae</taxon>
        <taxon>Halteria</taxon>
    </lineage>
</organism>
<dbReference type="PANTHER" id="PTHR46491">
    <property type="entry name" value="CDGSH IRON SULFUR DOMAIN PROTEIN HOMOLOG"/>
    <property type="match status" value="1"/>
</dbReference>
<dbReference type="SMART" id="SM00704">
    <property type="entry name" value="ZnF_CDGSH"/>
    <property type="match status" value="1"/>
</dbReference>
<comment type="caution">
    <text evidence="7">The sequence shown here is derived from an EMBL/GenBank/DDBJ whole genome shotgun (WGS) entry which is preliminary data.</text>
</comment>
<evidence type="ECO:0000259" key="6">
    <source>
        <dbReference type="SMART" id="SM00704"/>
    </source>
</evidence>
<evidence type="ECO:0000313" key="7">
    <source>
        <dbReference type="EMBL" id="TNV72430.1"/>
    </source>
</evidence>
<dbReference type="OrthoDB" id="282488at2759"/>
<evidence type="ECO:0000256" key="3">
    <source>
        <dbReference type="ARBA" id="ARBA00023004"/>
    </source>
</evidence>
<dbReference type="GO" id="GO:0005739">
    <property type="term" value="C:mitochondrion"/>
    <property type="evidence" value="ECO:0007669"/>
    <property type="project" value="TreeGrafter"/>
</dbReference>
<protein>
    <recommendedName>
        <fullName evidence="6">Iron-binding zinc finger CDGSH type domain-containing protein</fullName>
    </recommendedName>
</protein>
<keyword evidence="3" id="KW-0408">Iron</keyword>
<dbReference type="PANTHER" id="PTHR46491:SF3">
    <property type="entry name" value="CDGSH IRON-SULFUR DOMAIN-CONTAINING PROTEIN 3, MITOCHONDRIAL"/>
    <property type="match status" value="1"/>
</dbReference>
<dbReference type="InterPro" id="IPR018967">
    <property type="entry name" value="FeS-contain_CDGSH-typ"/>
</dbReference>
<keyword evidence="1" id="KW-0001">2Fe-2S</keyword>
<evidence type="ECO:0000313" key="8">
    <source>
        <dbReference type="Proteomes" id="UP000785679"/>
    </source>
</evidence>
<evidence type="ECO:0000256" key="4">
    <source>
        <dbReference type="ARBA" id="ARBA00023014"/>
    </source>
</evidence>
<evidence type="ECO:0000256" key="1">
    <source>
        <dbReference type="ARBA" id="ARBA00022714"/>
    </source>
</evidence>
<keyword evidence="8" id="KW-1185">Reference proteome</keyword>
<comment type="cofactor">
    <cofactor evidence="5">
        <name>[2Fe-2S] cluster</name>
        <dbReference type="ChEBI" id="CHEBI:190135"/>
    </cofactor>
</comment>
<dbReference type="GO" id="GO:0046872">
    <property type="term" value="F:metal ion binding"/>
    <property type="evidence" value="ECO:0007669"/>
    <property type="project" value="UniProtKB-KW"/>
</dbReference>
<dbReference type="EMBL" id="RRYP01022392">
    <property type="protein sequence ID" value="TNV72430.1"/>
    <property type="molecule type" value="Genomic_DNA"/>
</dbReference>
<evidence type="ECO:0000256" key="2">
    <source>
        <dbReference type="ARBA" id="ARBA00022723"/>
    </source>
</evidence>
<proteinExistence type="predicted"/>
<keyword evidence="4" id="KW-0411">Iron-sulfur</keyword>
<feature type="domain" description="Iron-binding zinc finger CDGSH type" evidence="6">
    <location>
        <begin position="26"/>
        <end position="64"/>
    </location>
</feature>
<dbReference type="Gene3D" id="3.40.5.90">
    <property type="entry name" value="CDGSH iron-sulfur domain, mitoNEET-type"/>
    <property type="match status" value="1"/>
</dbReference>
<dbReference type="Proteomes" id="UP000785679">
    <property type="component" value="Unassembled WGS sequence"/>
</dbReference>
<dbReference type="AlphaFoldDB" id="A0A8J8NDH8"/>
<dbReference type="InterPro" id="IPR042216">
    <property type="entry name" value="MitoNEET_CISD"/>
</dbReference>
<dbReference type="InterPro" id="IPR052950">
    <property type="entry name" value="CISD"/>
</dbReference>
<reference evidence="7" key="1">
    <citation type="submission" date="2019-06" db="EMBL/GenBank/DDBJ databases">
        <authorList>
            <person name="Zheng W."/>
        </authorList>
    </citation>
    <scope>NUCLEOTIDE SEQUENCE</scope>
    <source>
        <strain evidence="7">QDHG01</strain>
    </source>
</reference>
<accession>A0A8J8NDH8</accession>
<name>A0A8J8NDH8_HALGN</name>
<keyword evidence="2" id="KW-0479">Metal-binding</keyword>
<dbReference type="GO" id="GO:0051537">
    <property type="term" value="F:2 iron, 2 sulfur cluster binding"/>
    <property type="evidence" value="ECO:0007669"/>
    <property type="project" value="UniProtKB-KW"/>
</dbReference>
<sequence length="105" mass="11822">MLDEGDYVNNREELGETPEKAKIARACPIRMTVKKGETYLYCTCGHSQFQPFCDGTHKLKPAAKGFKPLKVTVQQEQKFRIWCGCKRNHVGAGPGCDGNHAHIDW</sequence>